<evidence type="ECO:0000256" key="7">
    <source>
        <dbReference type="ARBA" id="ARBA00023136"/>
    </source>
</evidence>
<evidence type="ECO:0000256" key="8">
    <source>
        <dbReference type="SAM" id="Phobius"/>
    </source>
</evidence>
<evidence type="ECO:0000256" key="1">
    <source>
        <dbReference type="ARBA" id="ARBA00004141"/>
    </source>
</evidence>
<keyword evidence="2" id="KW-0813">Transport</keyword>
<dbReference type="GO" id="GO:0015031">
    <property type="term" value="P:protein transport"/>
    <property type="evidence" value="ECO:0007669"/>
    <property type="project" value="UniProtKB-KW"/>
</dbReference>
<organism evidence="9 10">
    <name type="scientific">Rotaria sordida</name>
    <dbReference type="NCBI Taxonomy" id="392033"/>
    <lineage>
        <taxon>Eukaryota</taxon>
        <taxon>Metazoa</taxon>
        <taxon>Spiralia</taxon>
        <taxon>Gnathifera</taxon>
        <taxon>Rotifera</taxon>
        <taxon>Eurotatoria</taxon>
        <taxon>Bdelloidea</taxon>
        <taxon>Philodinida</taxon>
        <taxon>Philodinidae</taxon>
        <taxon>Rotaria</taxon>
    </lineage>
</organism>
<dbReference type="InterPro" id="IPR004648">
    <property type="entry name" value="Oligpept_transpt"/>
</dbReference>
<dbReference type="GO" id="GO:0035673">
    <property type="term" value="F:oligopeptide transmembrane transporter activity"/>
    <property type="evidence" value="ECO:0007669"/>
    <property type="project" value="InterPro"/>
</dbReference>
<evidence type="ECO:0000256" key="3">
    <source>
        <dbReference type="ARBA" id="ARBA00022692"/>
    </source>
</evidence>
<feature type="transmembrane region" description="Helical" evidence="8">
    <location>
        <begin position="252"/>
        <end position="270"/>
    </location>
</feature>
<evidence type="ECO:0000256" key="5">
    <source>
        <dbReference type="ARBA" id="ARBA00022927"/>
    </source>
</evidence>
<feature type="transmembrane region" description="Helical" evidence="8">
    <location>
        <begin position="50"/>
        <end position="79"/>
    </location>
</feature>
<dbReference type="Proteomes" id="UP000663889">
    <property type="component" value="Unassembled WGS sequence"/>
</dbReference>
<dbReference type="Pfam" id="PF03169">
    <property type="entry name" value="OPT"/>
    <property type="match status" value="1"/>
</dbReference>
<dbReference type="EMBL" id="CAJNOU010005659">
    <property type="protein sequence ID" value="CAF1484863.1"/>
    <property type="molecule type" value="Genomic_DNA"/>
</dbReference>
<dbReference type="AlphaFoldDB" id="A0A815S2K6"/>
<dbReference type="PANTHER" id="PTHR22601">
    <property type="entry name" value="ISP4 LIKE PROTEIN"/>
    <property type="match status" value="1"/>
</dbReference>
<evidence type="ECO:0000256" key="6">
    <source>
        <dbReference type="ARBA" id="ARBA00022989"/>
    </source>
</evidence>
<evidence type="ECO:0000256" key="2">
    <source>
        <dbReference type="ARBA" id="ARBA00022448"/>
    </source>
</evidence>
<accession>A0A815S2K6</accession>
<comment type="subcellular location">
    <subcellularLocation>
        <location evidence="1">Membrane</location>
        <topology evidence="1">Multi-pass membrane protein</topology>
    </subcellularLocation>
</comment>
<feature type="transmembrane region" description="Helical" evidence="8">
    <location>
        <begin position="133"/>
        <end position="155"/>
    </location>
</feature>
<protein>
    <submittedName>
        <fullName evidence="9">Uncharacterized protein</fullName>
    </submittedName>
</protein>
<keyword evidence="4" id="KW-0571">Peptide transport</keyword>
<gene>
    <name evidence="9" type="ORF">SEV965_LOCUS35285</name>
</gene>
<keyword evidence="7 8" id="KW-0472">Membrane</keyword>
<evidence type="ECO:0000256" key="4">
    <source>
        <dbReference type="ARBA" id="ARBA00022856"/>
    </source>
</evidence>
<evidence type="ECO:0000313" key="10">
    <source>
        <dbReference type="Proteomes" id="UP000663889"/>
    </source>
</evidence>
<proteinExistence type="predicted"/>
<evidence type="ECO:0000313" key="9">
    <source>
        <dbReference type="EMBL" id="CAF1484863.1"/>
    </source>
</evidence>
<dbReference type="NCBIfam" id="TIGR00728">
    <property type="entry name" value="OPT_sfam"/>
    <property type="match status" value="1"/>
</dbReference>
<name>A0A815S2K6_9BILA</name>
<feature type="transmembrane region" description="Helical" evidence="8">
    <location>
        <begin position="277"/>
        <end position="300"/>
    </location>
</feature>
<feature type="transmembrane region" description="Helical" evidence="8">
    <location>
        <begin position="198"/>
        <end position="219"/>
    </location>
</feature>
<feature type="transmembrane region" description="Helical" evidence="8">
    <location>
        <begin position="24"/>
        <end position="43"/>
    </location>
</feature>
<keyword evidence="5" id="KW-0653">Protein transport</keyword>
<dbReference type="InterPro" id="IPR004813">
    <property type="entry name" value="OPT"/>
</dbReference>
<dbReference type="GO" id="GO:0016020">
    <property type="term" value="C:membrane"/>
    <property type="evidence" value="ECO:0007669"/>
    <property type="project" value="UniProtKB-SubCell"/>
</dbReference>
<keyword evidence="3 8" id="KW-0812">Transmembrane</keyword>
<reference evidence="9" key="1">
    <citation type="submission" date="2021-02" db="EMBL/GenBank/DDBJ databases">
        <authorList>
            <person name="Nowell W R."/>
        </authorList>
    </citation>
    <scope>NUCLEOTIDE SEQUENCE</scope>
</reference>
<keyword evidence="6 8" id="KW-1133">Transmembrane helix</keyword>
<sequence length="335" mass="38172">MTLSDKKNDIHAKLMSHYPEVFEWWYYIILFLSFVLGLIYCYSSPLLPGYIMIVAIVINFIIMIPTGIIVAVTNIMFILDVPISMLNSFILPGNPIGFLTLQAYITSCQYQTINFLCSFKIAHYMKIPPRITFSMLLICSIIATIVNYITAMYLLNNIPNICTHKNLLWKCLQTESSFTSSVIWGVVGVRKIFGVGSIYYPILFGLLIGLVLPIISWFLWKKFPNIKWLACIDFPIFLAATNMLPPAPAAEYVTWFLVGFIFNFILYRYAHVWWEKYAYVFSAGMSCGVAICGFIIFIALQNNNSEFPQWWGIGGPRRDGCPLAIANYSGFVLTD</sequence>
<comment type="caution">
    <text evidence="9">The sequence shown here is derived from an EMBL/GenBank/DDBJ whole genome shotgun (WGS) entry which is preliminary data.</text>
</comment>